<gene>
    <name evidence="4" type="ORF">H9841_06600</name>
</gene>
<dbReference type="Gene3D" id="3.90.1750.20">
    <property type="entry name" value="Putative Large Serine Recombinase, Chain B, Domain 2"/>
    <property type="match status" value="1"/>
</dbReference>
<dbReference type="InterPro" id="IPR006119">
    <property type="entry name" value="Resolv_N"/>
</dbReference>
<dbReference type="InterPro" id="IPR050639">
    <property type="entry name" value="SSR_resolvase"/>
</dbReference>
<name>A0A9D1YBZ7_9FIRM</name>
<proteinExistence type="predicted"/>
<dbReference type="GO" id="GO:0003677">
    <property type="term" value="F:DNA binding"/>
    <property type="evidence" value="ECO:0007669"/>
    <property type="project" value="InterPro"/>
</dbReference>
<organism evidence="4 5">
    <name type="scientific">Candidatus Flavonifractor merdigallinarum</name>
    <dbReference type="NCBI Taxonomy" id="2838589"/>
    <lineage>
        <taxon>Bacteria</taxon>
        <taxon>Bacillati</taxon>
        <taxon>Bacillota</taxon>
        <taxon>Clostridia</taxon>
        <taxon>Eubacteriales</taxon>
        <taxon>Oscillospiraceae</taxon>
        <taxon>Flavonifractor</taxon>
    </lineage>
</organism>
<dbReference type="Proteomes" id="UP000823868">
    <property type="component" value="Unassembled WGS sequence"/>
</dbReference>
<dbReference type="PANTHER" id="PTHR30461:SF23">
    <property type="entry name" value="DNA RECOMBINASE-RELATED"/>
    <property type="match status" value="1"/>
</dbReference>
<protein>
    <submittedName>
        <fullName evidence="4">Recombinase family protein</fullName>
    </submittedName>
</protein>
<dbReference type="Pfam" id="PF13408">
    <property type="entry name" value="Zn_ribbon_recom"/>
    <property type="match status" value="1"/>
</dbReference>
<dbReference type="AlphaFoldDB" id="A0A9D1YBZ7"/>
<sequence>VDTLQITRQLKANGVGVLFLNDGIDTRDNDGEFRLTIMASVAQEESRKVSERTRWGQLQAMRRGVVFGNNSIYGYTLRGGQLTVEPEQAQVVRRVYHNFLVERKGTHTIARELTRSGIPPPLRPAGPWSSTMVLRILRNEKYCGDLLQKKYRTTDHLSHRKILNDGLEEQFCIRDHHEAIISREDFQAVQDELKRRAGMPAEKGRFSARYWYSGKVRCGSCGKSFTLKRTRRTNGTEYTRFVCRGRLDGTGTCRMRAVHGEVIRTVARHVLQQLALDGPAIIDQLIQELKTLRADGGGDEASEARLRQALQRQSNRKERAQEAYLDGDLNREDMRKLVARCEEEMARIQAELDRLEARKDGVQLEEQRFHEIRQLLEQELAGGDTVLDELIQRITVLEDCFLVELVELPVRFRVHAEGISTGRNYHIEVTECTPEPLS</sequence>
<feature type="domain" description="Recombinase" evidence="3">
    <location>
        <begin position="72"/>
        <end position="199"/>
    </location>
</feature>
<dbReference type="InterPro" id="IPR038109">
    <property type="entry name" value="DNA_bind_recomb_sf"/>
</dbReference>
<evidence type="ECO:0000259" key="2">
    <source>
        <dbReference type="PROSITE" id="PS51736"/>
    </source>
</evidence>
<dbReference type="PROSITE" id="PS51736">
    <property type="entry name" value="RECOMBINASES_3"/>
    <property type="match status" value="1"/>
</dbReference>
<comment type="caution">
    <text evidence="4">The sequence shown here is derived from an EMBL/GenBank/DDBJ whole genome shotgun (WGS) entry which is preliminary data.</text>
</comment>
<dbReference type="PANTHER" id="PTHR30461">
    <property type="entry name" value="DNA-INVERTASE FROM LAMBDOID PROPHAGE"/>
    <property type="match status" value="1"/>
</dbReference>
<dbReference type="GO" id="GO:0000150">
    <property type="term" value="F:DNA strand exchange activity"/>
    <property type="evidence" value="ECO:0007669"/>
    <property type="project" value="InterPro"/>
</dbReference>
<reference evidence="4" key="1">
    <citation type="journal article" date="2021" name="PeerJ">
        <title>Extensive microbial diversity within the chicken gut microbiome revealed by metagenomics and culture.</title>
        <authorList>
            <person name="Gilroy R."/>
            <person name="Ravi A."/>
            <person name="Getino M."/>
            <person name="Pursley I."/>
            <person name="Horton D.L."/>
            <person name="Alikhan N.F."/>
            <person name="Baker D."/>
            <person name="Gharbi K."/>
            <person name="Hall N."/>
            <person name="Watson M."/>
            <person name="Adriaenssens E.M."/>
            <person name="Foster-Nyarko E."/>
            <person name="Jarju S."/>
            <person name="Secka A."/>
            <person name="Antonio M."/>
            <person name="Oren A."/>
            <person name="Chaudhuri R.R."/>
            <person name="La Ragione R."/>
            <person name="Hildebrand F."/>
            <person name="Pallen M.J."/>
        </authorList>
    </citation>
    <scope>NUCLEOTIDE SEQUENCE</scope>
    <source>
        <strain evidence="4">ChiBcec16_6824</strain>
    </source>
</reference>
<dbReference type="EMBL" id="DXDX01000122">
    <property type="protein sequence ID" value="HIY21551.1"/>
    <property type="molecule type" value="Genomic_DNA"/>
</dbReference>
<dbReference type="CDD" id="cd00338">
    <property type="entry name" value="Ser_Recombinase"/>
    <property type="match status" value="1"/>
</dbReference>
<evidence type="ECO:0000256" key="1">
    <source>
        <dbReference type="SAM" id="Coils"/>
    </source>
</evidence>
<evidence type="ECO:0000259" key="3">
    <source>
        <dbReference type="PROSITE" id="PS51737"/>
    </source>
</evidence>
<evidence type="ECO:0000313" key="4">
    <source>
        <dbReference type="EMBL" id="HIY21551.1"/>
    </source>
</evidence>
<dbReference type="PROSITE" id="PS51737">
    <property type="entry name" value="RECOMBINASE_DNA_BIND"/>
    <property type="match status" value="1"/>
</dbReference>
<feature type="coiled-coil region" evidence="1">
    <location>
        <begin position="303"/>
        <end position="365"/>
    </location>
</feature>
<accession>A0A9D1YBZ7</accession>
<dbReference type="InterPro" id="IPR011109">
    <property type="entry name" value="DNA_bind_recombinase_dom"/>
</dbReference>
<dbReference type="Gene3D" id="3.40.50.1390">
    <property type="entry name" value="Resolvase, N-terminal catalytic domain"/>
    <property type="match status" value="1"/>
</dbReference>
<dbReference type="SUPFAM" id="SSF53041">
    <property type="entry name" value="Resolvase-like"/>
    <property type="match status" value="1"/>
</dbReference>
<keyword evidence="1" id="KW-0175">Coiled coil</keyword>
<dbReference type="InterPro" id="IPR036162">
    <property type="entry name" value="Resolvase-like_N_sf"/>
</dbReference>
<dbReference type="Pfam" id="PF00239">
    <property type="entry name" value="Resolvase"/>
    <property type="match status" value="1"/>
</dbReference>
<evidence type="ECO:0000313" key="5">
    <source>
        <dbReference type="Proteomes" id="UP000823868"/>
    </source>
</evidence>
<reference evidence="4" key="2">
    <citation type="submission" date="2021-04" db="EMBL/GenBank/DDBJ databases">
        <authorList>
            <person name="Gilroy R."/>
        </authorList>
    </citation>
    <scope>NUCLEOTIDE SEQUENCE</scope>
    <source>
        <strain evidence="4">ChiBcec16_6824</strain>
    </source>
</reference>
<dbReference type="Pfam" id="PF07508">
    <property type="entry name" value="Recombinase"/>
    <property type="match status" value="1"/>
</dbReference>
<feature type="domain" description="Resolvase/invertase-type recombinase catalytic" evidence="2">
    <location>
        <begin position="1"/>
        <end position="64"/>
    </location>
</feature>
<feature type="non-terminal residue" evidence="4">
    <location>
        <position position="1"/>
    </location>
</feature>
<dbReference type="InterPro" id="IPR025827">
    <property type="entry name" value="Zn_ribbon_recom_dom"/>
</dbReference>